<comment type="caution">
    <text evidence="10">The sequence shown here is derived from an EMBL/GenBank/DDBJ whole genome shotgun (WGS) entry which is preliminary data.</text>
</comment>
<dbReference type="Gene3D" id="1.10.510.10">
    <property type="entry name" value="Transferase(Phosphotransferase) domain 1"/>
    <property type="match status" value="1"/>
</dbReference>
<dbReference type="EMBL" id="JAEPQZ010000006">
    <property type="protein sequence ID" value="KAG2179979.1"/>
    <property type="molecule type" value="Genomic_DNA"/>
</dbReference>
<proteinExistence type="predicted"/>
<feature type="compositionally biased region" description="Polar residues" evidence="8">
    <location>
        <begin position="323"/>
        <end position="337"/>
    </location>
</feature>
<keyword evidence="4" id="KW-0418">Kinase</keyword>
<feature type="coiled-coil region" evidence="7">
    <location>
        <begin position="424"/>
        <end position="454"/>
    </location>
</feature>
<dbReference type="InterPro" id="IPR000719">
    <property type="entry name" value="Prot_kinase_dom"/>
</dbReference>
<gene>
    <name evidence="10" type="ORF">INT43_003766</name>
</gene>
<feature type="region of interest" description="Disordered" evidence="8">
    <location>
        <begin position="316"/>
        <end position="373"/>
    </location>
</feature>
<name>A0A8H7UI63_MORIS</name>
<evidence type="ECO:0000259" key="9">
    <source>
        <dbReference type="PROSITE" id="PS50011"/>
    </source>
</evidence>
<dbReference type="PANTHER" id="PTHR22974:SF21">
    <property type="entry name" value="DUAL SPECIFICITY PROTEIN KINASE TTK"/>
    <property type="match status" value="1"/>
</dbReference>
<dbReference type="GO" id="GO:0005524">
    <property type="term" value="F:ATP binding"/>
    <property type="evidence" value="ECO:0007669"/>
    <property type="project" value="UniProtKB-UniRule"/>
</dbReference>
<feature type="compositionally biased region" description="Basic and acidic residues" evidence="8">
    <location>
        <begin position="454"/>
        <end position="473"/>
    </location>
</feature>
<dbReference type="InterPro" id="IPR011009">
    <property type="entry name" value="Kinase-like_dom_sf"/>
</dbReference>
<evidence type="ECO:0000313" key="10">
    <source>
        <dbReference type="EMBL" id="KAG2179979.1"/>
    </source>
</evidence>
<dbReference type="GO" id="GO:0005634">
    <property type="term" value="C:nucleus"/>
    <property type="evidence" value="ECO:0007669"/>
    <property type="project" value="TreeGrafter"/>
</dbReference>
<dbReference type="GO" id="GO:0098813">
    <property type="term" value="P:nuclear chromosome segregation"/>
    <property type="evidence" value="ECO:0007669"/>
    <property type="project" value="UniProtKB-ARBA"/>
</dbReference>
<dbReference type="Gene3D" id="3.30.200.20">
    <property type="entry name" value="Phosphorylase Kinase, domain 1"/>
    <property type="match status" value="1"/>
</dbReference>
<dbReference type="Pfam" id="PF00069">
    <property type="entry name" value="Pkinase"/>
    <property type="match status" value="1"/>
</dbReference>
<feature type="region of interest" description="Disordered" evidence="8">
    <location>
        <begin position="454"/>
        <end position="506"/>
    </location>
</feature>
<protein>
    <recommendedName>
        <fullName evidence="9">Protein kinase domain-containing protein</fullName>
    </recommendedName>
</protein>
<keyword evidence="5 6" id="KW-0067">ATP-binding</keyword>
<dbReference type="GO" id="GO:0034501">
    <property type="term" value="P:protein localization to kinetochore"/>
    <property type="evidence" value="ECO:0007669"/>
    <property type="project" value="TreeGrafter"/>
</dbReference>
<feature type="compositionally biased region" description="Polar residues" evidence="8">
    <location>
        <begin position="474"/>
        <end position="485"/>
    </location>
</feature>
<dbReference type="PANTHER" id="PTHR22974">
    <property type="entry name" value="MIXED LINEAGE PROTEIN KINASE"/>
    <property type="match status" value="1"/>
</dbReference>
<dbReference type="GO" id="GO:0007094">
    <property type="term" value="P:mitotic spindle assembly checkpoint signaling"/>
    <property type="evidence" value="ECO:0007669"/>
    <property type="project" value="TreeGrafter"/>
</dbReference>
<keyword evidence="11" id="KW-1185">Reference proteome</keyword>
<dbReference type="CDD" id="cd14131">
    <property type="entry name" value="PKc_Mps1"/>
    <property type="match status" value="1"/>
</dbReference>
<dbReference type="SMART" id="SM00220">
    <property type="entry name" value="S_TKc"/>
    <property type="match status" value="1"/>
</dbReference>
<evidence type="ECO:0000256" key="5">
    <source>
        <dbReference type="ARBA" id="ARBA00022840"/>
    </source>
</evidence>
<dbReference type="Proteomes" id="UP000654370">
    <property type="component" value="Unassembled WGS sequence"/>
</dbReference>
<dbReference type="FunFam" id="1.10.510.10:FF:000224">
    <property type="entry name" value="serine/threonine-protein kinase mph1 isoform X1"/>
    <property type="match status" value="1"/>
</dbReference>
<evidence type="ECO:0000313" key="11">
    <source>
        <dbReference type="Proteomes" id="UP000654370"/>
    </source>
</evidence>
<dbReference type="GO" id="GO:0004712">
    <property type="term" value="F:protein serine/threonine/tyrosine kinase activity"/>
    <property type="evidence" value="ECO:0007669"/>
    <property type="project" value="TreeGrafter"/>
</dbReference>
<sequence>MLYNEKSPTKQRRASKIHQDHHSVNSAESDDDRHRTPVHYLNPLEEYLNSSPLDHGPPELSTLSERYGDPSSPSQRTPGAKARQKSIAPSPLQPYETPRFTRTRELNSDQSRALHDSSNTTGAISNNQTDARPAASDSNLFTPVSKLPPSKPTPSSHNSVSRRLRLSGPAERLKKKDDMSPDRKGSSATPPVDMKWNRQSLDNLPLPKESLEPEMARSDNLRLSNSLKQVAHKRQSVVNYSPNSSSLSDLALSSPSPETSPDVETSPRKRLRTTADNGSSIINKVSDASASERSKLKEIVNSGKLEIPKWEDLRKSSAKHSHTSPYATTPSTTNLNTRYERHNNADSRSERHRKNSNENLFNSSRSSLPGSTNLSSIVDAQTWQLGDRRTLDGTRFLSTTEMQTKEPAITRSYLSEHERRALVRQQEQERLDRAEREKERLEKIEREKIERELQRKGRERRDQEYSQQHEYDQRSSNSVQTSNLGHPQDKQLGMPPPKTPSTPNWKTTLVNKHWYTVLDQLGKGGTGRVWRVMSHTHHRIFALKHVSLAEVDSEATISSYINEIRLLERLSGHSRIVKLYDYEVNQQNGYIQMILECGELDMNTLLAKQQGKPINLNFIRMYWEQMLEAVHAIHQQKIVHSDLKPANFILVQGALKLIDFGIAKAIPNDTTNIQRDIQVGTLNYMSPEAIKDSHGGQANGREMMKLGRPSDVWSLGCILYQMVYGRTPFHHVKGMWQKLACISNPTHEIEFPKVAVPVAPPVKQPDGTILPAAPLSPTKYGVKVEADLLNVMKHCLQRDPKQRKTIPQLLQDPFVKPDQVLKQLYERAYQQGIAGQPLDADSVDNAIEVRHFKKA</sequence>
<feature type="region of interest" description="Disordered" evidence="8">
    <location>
        <begin position="239"/>
        <end position="294"/>
    </location>
</feature>
<dbReference type="PROSITE" id="PS00108">
    <property type="entry name" value="PROTEIN_KINASE_ST"/>
    <property type="match status" value="1"/>
</dbReference>
<feature type="region of interest" description="Disordered" evidence="8">
    <location>
        <begin position="1"/>
        <end position="198"/>
    </location>
</feature>
<evidence type="ECO:0000256" key="3">
    <source>
        <dbReference type="ARBA" id="ARBA00022741"/>
    </source>
</evidence>
<organism evidence="10 11">
    <name type="scientific">Mortierella isabellina</name>
    <name type="common">Filamentous fungus</name>
    <name type="synonym">Umbelopsis isabellina</name>
    <dbReference type="NCBI Taxonomy" id="91625"/>
    <lineage>
        <taxon>Eukaryota</taxon>
        <taxon>Fungi</taxon>
        <taxon>Fungi incertae sedis</taxon>
        <taxon>Mucoromycota</taxon>
        <taxon>Mucoromycotina</taxon>
        <taxon>Umbelopsidomycetes</taxon>
        <taxon>Umbelopsidales</taxon>
        <taxon>Umbelopsidaceae</taxon>
        <taxon>Umbelopsis</taxon>
    </lineage>
</organism>
<feature type="compositionally biased region" description="Basic and acidic residues" evidence="8">
    <location>
        <begin position="102"/>
        <end position="115"/>
    </location>
</feature>
<accession>A0A8H7UI63</accession>
<dbReference type="OrthoDB" id="20524at2759"/>
<evidence type="ECO:0000256" key="2">
    <source>
        <dbReference type="ARBA" id="ARBA00022679"/>
    </source>
</evidence>
<feature type="compositionally biased region" description="Low complexity" evidence="8">
    <location>
        <begin position="241"/>
        <end position="257"/>
    </location>
</feature>
<dbReference type="SUPFAM" id="SSF56112">
    <property type="entry name" value="Protein kinase-like (PK-like)"/>
    <property type="match status" value="1"/>
</dbReference>
<feature type="compositionally biased region" description="Low complexity" evidence="8">
    <location>
        <begin position="142"/>
        <end position="156"/>
    </location>
</feature>
<dbReference type="AlphaFoldDB" id="A0A8H7UI63"/>
<feature type="compositionally biased region" description="Polar residues" evidence="8">
    <location>
        <begin position="357"/>
        <end position="373"/>
    </location>
</feature>
<dbReference type="PROSITE" id="PS00107">
    <property type="entry name" value="PROTEIN_KINASE_ATP"/>
    <property type="match status" value="1"/>
</dbReference>
<feature type="compositionally biased region" description="Basic and acidic residues" evidence="8">
    <location>
        <begin position="171"/>
        <end position="185"/>
    </location>
</feature>
<feature type="domain" description="Protein kinase" evidence="9">
    <location>
        <begin position="515"/>
        <end position="815"/>
    </location>
</feature>
<dbReference type="FunFam" id="3.30.200.20:FF:000131">
    <property type="entry name" value="Dual specificity protein kinase TTK"/>
    <property type="match status" value="1"/>
</dbReference>
<keyword evidence="2" id="KW-0808">Transferase</keyword>
<feature type="compositionally biased region" description="Polar residues" evidence="8">
    <location>
        <begin position="116"/>
        <end position="141"/>
    </location>
</feature>
<feature type="binding site" evidence="6">
    <location>
        <position position="544"/>
    </location>
    <ligand>
        <name>ATP</name>
        <dbReference type="ChEBI" id="CHEBI:30616"/>
    </ligand>
</feature>
<keyword evidence="3 6" id="KW-0547">Nucleotide-binding</keyword>
<feature type="compositionally biased region" description="Polar residues" evidence="8">
    <location>
        <begin position="274"/>
        <end position="289"/>
    </location>
</feature>
<keyword evidence="7" id="KW-0175">Coiled coil</keyword>
<evidence type="ECO:0000256" key="6">
    <source>
        <dbReference type="PROSITE-ProRule" id="PRU10141"/>
    </source>
</evidence>
<dbReference type="InterPro" id="IPR027084">
    <property type="entry name" value="Mps1_cat"/>
</dbReference>
<evidence type="ECO:0000256" key="7">
    <source>
        <dbReference type="SAM" id="Coils"/>
    </source>
</evidence>
<dbReference type="GO" id="GO:0004674">
    <property type="term" value="F:protein serine/threonine kinase activity"/>
    <property type="evidence" value="ECO:0007669"/>
    <property type="project" value="UniProtKB-KW"/>
</dbReference>
<dbReference type="GO" id="GO:0000776">
    <property type="term" value="C:kinetochore"/>
    <property type="evidence" value="ECO:0007669"/>
    <property type="project" value="TreeGrafter"/>
</dbReference>
<evidence type="ECO:0000256" key="8">
    <source>
        <dbReference type="SAM" id="MobiDB-lite"/>
    </source>
</evidence>
<feature type="compositionally biased region" description="Basic and acidic residues" evidence="8">
    <location>
        <begin position="338"/>
        <end position="349"/>
    </location>
</feature>
<dbReference type="InterPro" id="IPR008271">
    <property type="entry name" value="Ser/Thr_kinase_AS"/>
</dbReference>
<reference evidence="10" key="1">
    <citation type="submission" date="2020-12" db="EMBL/GenBank/DDBJ databases">
        <title>Metabolic potential, ecology and presence of endohyphal bacteria is reflected in genomic diversity of Mucoromycotina.</title>
        <authorList>
            <person name="Muszewska A."/>
            <person name="Okrasinska A."/>
            <person name="Steczkiewicz K."/>
            <person name="Drgas O."/>
            <person name="Orlowska M."/>
            <person name="Perlinska-Lenart U."/>
            <person name="Aleksandrzak-Piekarczyk T."/>
            <person name="Szatraj K."/>
            <person name="Zielenkiewicz U."/>
            <person name="Pilsyk S."/>
            <person name="Malc E."/>
            <person name="Mieczkowski P."/>
            <person name="Kruszewska J.S."/>
            <person name="Biernat P."/>
            <person name="Pawlowska J."/>
        </authorList>
    </citation>
    <scope>NUCLEOTIDE SEQUENCE</scope>
    <source>
        <strain evidence="10">WA0000067209</strain>
    </source>
</reference>
<dbReference type="GO" id="GO:0033316">
    <property type="term" value="P:meiotic spindle assembly checkpoint signaling"/>
    <property type="evidence" value="ECO:0007669"/>
    <property type="project" value="TreeGrafter"/>
</dbReference>
<keyword evidence="1" id="KW-0723">Serine/threonine-protein kinase</keyword>
<evidence type="ECO:0000256" key="1">
    <source>
        <dbReference type="ARBA" id="ARBA00022527"/>
    </source>
</evidence>
<dbReference type="InterPro" id="IPR017441">
    <property type="entry name" value="Protein_kinase_ATP_BS"/>
</dbReference>
<evidence type="ECO:0000256" key="4">
    <source>
        <dbReference type="ARBA" id="ARBA00022777"/>
    </source>
</evidence>
<dbReference type="PROSITE" id="PS50011">
    <property type="entry name" value="PROTEIN_KINASE_DOM"/>
    <property type="match status" value="1"/>
</dbReference>